<evidence type="ECO:0000256" key="3">
    <source>
        <dbReference type="ARBA" id="ARBA00022670"/>
    </source>
</evidence>
<name>A0AAW1SCS7_9CHLO</name>
<dbReference type="InterPro" id="IPR001478">
    <property type="entry name" value="PDZ"/>
</dbReference>
<keyword evidence="11" id="KW-1185">Reference proteome</keyword>
<accession>A0AAW1SCS7</accession>
<evidence type="ECO:0000256" key="4">
    <source>
        <dbReference type="ARBA" id="ARBA00022801"/>
    </source>
</evidence>
<dbReference type="InterPro" id="IPR009003">
    <property type="entry name" value="Peptidase_S1_PA"/>
</dbReference>
<dbReference type="PANTHER" id="PTHR45980:SF18">
    <property type="entry name" value="PROTEASE DO-LIKE 9"/>
    <property type="match status" value="1"/>
</dbReference>
<dbReference type="SUPFAM" id="SSF50156">
    <property type="entry name" value="PDZ domain-like"/>
    <property type="match status" value="1"/>
</dbReference>
<dbReference type="GO" id="GO:0004322">
    <property type="term" value="F:ferroxidase activity"/>
    <property type="evidence" value="ECO:0007669"/>
    <property type="project" value="UniProtKB-EC"/>
</dbReference>
<dbReference type="Pfam" id="PF00210">
    <property type="entry name" value="Ferritin"/>
    <property type="match status" value="1"/>
</dbReference>
<dbReference type="Gene3D" id="1.20.1260.10">
    <property type="match status" value="1"/>
</dbReference>
<protein>
    <recommendedName>
        <fullName evidence="2">ferroxidase</fullName>
        <ecNumber evidence="2">1.16.3.1</ecNumber>
    </recommendedName>
</protein>
<dbReference type="Gene3D" id="2.30.42.10">
    <property type="match status" value="1"/>
</dbReference>
<dbReference type="Proteomes" id="UP001445335">
    <property type="component" value="Unassembled WGS sequence"/>
</dbReference>
<proteinExistence type="inferred from homology"/>
<comment type="catalytic activity">
    <reaction evidence="6">
        <text>4 Fe(2+) + O2 + 4 H(+) = 4 Fe(3+) + 2 H2O</text>
        <dbReference type="Rhea" id="RHEA:11148"/>
        <dbReference type="ChEBI" id="CHEBI:15377"/>
        <dbReference type="ChEBI" id="CHEBI:15378"/>
        <dbReference type="ChEBI" id="CHEBI:15379"/>
        <dbReference type="ChEBI" id="CHEBI:29033"/>
        <dbReference type="ChEBI" id="CHEBI:29034"/>
        <dbReference type="EC" id="1.16.3.1"/>
    </reaction>
</comment>
<dbReference type="Pfam" id="PF13180">
    <property type="entry name" value="PDZ_2"/>
    <property type="match status" value="1"/>
</dbReference>
<dbReference type="InterPro" id="IPR043504">
    <property type="entry name" value="Peptidase_S1_PA_chymotrypsin"/>
</dbReference>
<evidence type="ECO:0000259" key="9">
    <source>
        <dbReference type="PROSITE" id="PS50905"/>
    </source>
</evidence>
<dbReference type="PANTHER" id="PTHR45980">
    <property type="match status" value="1"/>
</dbReference>
<dbReference type="InterPro" id="IPR009040">
    <property type="entry name" value="Ferritin-like_diiron"/>
</dbReference>
<dbReference type="EMBL" id="JALJOU010000004">
    <property type="protein sequence ID" value="KAK9844109.1"/>
    <property type="molecule type" value="Genomic_DNA"/>
</dbReference>
<evidence type="ECO:0000256" key="7">
    <source>
        <dbReference type="SAM" id="MobiDB-lite"/>
    </source>
</evidence>
<dbReference type="SUPFAM" id="SSF47240">
    <property type="entry name" value="Ferritin-like"/>
    <property type="match status" value="1"/>
</dbReference>
<keyword evidence="5" id="KW-0720">Serine protease</keyword>
<feature type="region of interest" description="Disordered" evidence="7">
    <location>
        <begin position="1"/>
        <end position="81"/>
    </location>
</feature>
<dbReference type="GO" id="GO:0008199">
    <property type="term" value="F:ferric iron binding"/>
    <property type="evidence" value="ECO:0007669"/>
    <property type="project" value="InterPro"/>
</dbReference>
<dbReference type="Gene3D" id="3.20.190.20">
    <property type="match status" value="1"/>
</dbReference>
<evidence type="ECO:0000313" key="11">
    <source>
        <dbReference type="Proteomes" id="UP001445335"/>
    </source>
</evidence>
<keyword evidence="4" id="KW-0378">Hydrolase</keyword>
<dbReference type="Pfam" id="PF13365">
    <property type="entry name" value="Trypsin_2"/>
    <property type="match status" value="1"/>
</dbReference>
<evidence type="ECO:0000256" key="1">
    <source>
        <dbReference type="ARBA" id="ARBA00010541"/>
    </source>
</evidence>
<dbReference type="InterPro" id="IPR041517">
    <property type="entry name" value="DEGP_PDZ"/>
</dbReference>
<reference evidence="10 11" key="1">
    <citation type="journal article" date="2024" name="Nat. Commun.">
        <title>Phylogenomics reveals the evolutionary origins of lichenization in chlorophyte algae.</title>
        <authorList>
            <person name="Puginier C."/>
            <person name="Libourel C."/>
            <person name="Otte J."/>
            <person name="Skaloud P."/>
            <person name="Haon M."/>
            <person name="Grisel S."/>
            <person name="Petersen M."/>
            <person name="Berrin J.G."/>
            <person name="Delaux P.M."/>
            <person name="Dal Grande F."/>
            <person name="Keller J."/>
        </authorList>
    </citation>
    <scope>NUCLEOTIDE SEQUENCE [LARGE SCALE GENOMIC DNA]</scope>
    <source>
        <strain evidence="10 11">SAG 245.80</strain>
    </source>
</reference>
<dbReference type="InterPro" id="IPR046449">
    <property type="entry name" value="DEGP_PDZ_sf"/>
</dbReference>
<dbReference type="FunFam" id="2.40.10.10:FF:000012">
    <property type="entry name" value="protease Do-like 9"/>
    <property type="match status" value="1"/>
</dbReference>
<dbReference type="GO" id="GO:0006508">
    <property type="term" value="P:proteolysis"/>
    <property type="evidence" value="ECO:0007669"/>
    <property type="project" value="UniProtKB-KW"/>
</dbReference>
<evidence type="ECO:0000259" key="8">
    <source>
        <dbReference type="PROSITE" id="PS50106"/>
    </source>
</evidence>
<dbReference type="InterPro" id="IPR008331">
    <property type="entry name" value="Ferritin_DPS_dom"/>
</dbReference>
<dbReference type="EC" id="1.16.3.1" evidence="2"/>
<evidence type="ECO:0000256" key="5">
    <source>
        <dbReference type="ARBA" id="ARBA00022825"/>
    </source>
</evidence>
<dbReference type="AlphaFoldDB" id="A0AAW1SCS7"/>
<dbReference type="PROSITE" id="PS50106">
    <property type="entry name" value="PDZ"/>
    <property type="match status" value="1"/>
</dbReference>
<dbReference type="InterPro" id="IPR036034">
    <property type="entry name" value="PDZ_sf"/>
</dbReference>
<dbReference type="PROSITE" id="PS50905">
    <property type="entry name" value="FERRITIN_LIKE"/>
    <property type="match status" value="1"/>
</dbReference>
<dbReference type="InterPro" id="IPR012347">
    <property type="entry name" value="Ferritin-like"/>
</dbReference>
<keyword evidence="3" id="KW-0645">Protease</keyword>
<sequence>MARKSKASKSTGAPSGSAEGTGAATMQPPLTSTRSARAGRRGREGAMPAEEQPEQLAPGARKRPRQRGAAEHRPATDGGAVAELEELEASDGGSAEQLDHFAEAVERSAKDAERLMESVVKVFCVHSEPNFSLPWQRKRQYSSTSSGFIISGKRILTNAHSVDHHTQVKVRRRGSDTKFVATVLSIGTECDIAMLTVQDPEFWKGLQPVTFGPLPRLQSQVTVIGYPIGGDTMSVTSGVVSRIEVTSYVHGSSELLGVQIDAAINAGNSGGPAFTNRGECCGIAFQSLRGGVGTHEDAEGIGYVIPVPVIEHFINDYVKNKSFSGFPALGIEWQRMESPFLRKALGMKTGQKGVYVRRVEPTSPAGALLKRGDIVLSFDGTDIANDGTVPFRSGERISFSYLVSRKYVGEQAELRVLSEGKERRVSVELSTPTRLVPVHIKNRPPSYFIFAGLVFTQVTVPFLRSEYGKEYDFDAPVKLLDAMMHAQADSRDQQVVVLAQVLAADINIGYEEGLVNTQVRAVNGKPIRNLKELVAEVDGTRKDFLKLDLEYNQLVVLEVAPARAATGDILKIKKEAEALFKAKVGCRETSFAKTSTLSDELVSGLNCAMNYSANVERLYRSAAIYFDRDNVGLPGVSMFFKVAGVCVMNEQYKIADWLNKRGGRVSFEPVAAPSTEHCEEHSDVLAAFVKSLAAVKVGFEKGNKLYEAATKAGDAHAVDFVSTSLRQKSECLRLGSHIVTHLKLVEKDKHAIKNFDRSLPNCLVDLAFSAGIESTASAKLIKGSIERVDEWKSSMVAKPLFDTPEACVAKEVWKRALV</sequence>
<dbReference type="GO" id="GO:0004252">
    <property type="term" value="F:serine-type endopeptidase activity"/>
    <property type="evidence" value="ECO:0007669"/>
    <property type="project" value="InterPro"/>
</dbReference>
<dbReference type="InterPro" id="IPR001940">
    <property type="entry name" value="Peptidase_S1C"/>
</dbReference>
<comment type="similarity">
    <text evidence="1">Belongs to the peptidase S1C family.</text>
</comment>
<evidence type="ECO:0000256" key="6">
    <source>
        <dbReference type="ARBA" id="ARBA00047990"/>
    </source>
</evidence>
<dbReference type="Gene3D" id="2.40.10.10">
    <property type="entry name" value="Trypsin-like serine proteases"/>
    <property type="match status" value="2"/>
</dbReference>
<dbReference type="PRINTS" id="PR00834">
    <property type="entry name" value="PROTEASES2C"/>
</dbReference>
<comment type="caution">
    <text evidence="10">The sequence shown here is derived from an EMBL/GenBank/DDBJ whole genome shotgun (WGS) entry which is preliminary data.</text>
</comment>
<evidence type="ECO:0000256" key="2">
    <source>
        <dbReference type="ARBA" id="ARBA00013107"/>
    </source>
</evidence>
<organism evidence="10 11">
    <name type="scientific">Elliptochloris bilobata</name>
    <dbReference type="NCBI Taxonomy" id="381761"/>
    <lineage>
        <taxon>Eukaryota</taxon>
        <taxon>Viridiplantae</taxon>
        <taxon>Chlorophyta</taxon>
        <taxon>core chlorophytes</taxon>
        <taxon>Trebouxiophyceae</taxon>
        <taxon>Trebouxiophyceae incertae sedis</taxon>
        <taxon>Elliptochloris clade</taxon>
        <taxon>Elliptochloris</taxon>
    </lineage>
</organism>
<gene>
    <name evidence="10" type="ORF">WJX81_004691</name>
</gene>
<dbReference type="Pfam" id="PF17815">
    <property type="entry name" value="PDZ_3"/>
    <property type="match status" value="1"/>
</dbReference>
<feature type="domain" description="PDZ" evidence="8">
    <location>
        <begin position="330"/>
        <end position="385"/>
    </location>
</feature>
<feature type="domain" description="Ferritin-like diiron" evidence="9">
    <location>
        <begin position="595"/>
        <end position="746"/>
    </location>
</feature>
<dbReference type="InterPro" id="IPR009078">
    <property type="entry name" value="Ferritin-like_SF"/>
</dbReference>
<evidence type="ECO:0000313" key="10">
    <source>
        <dbReference type="EMBL" id="KAK9844109.1"/>
    </source>
</evidence>
<dbReference type="SUPFAM" id="SSF50494">
    <property type="entry name" value="Trypsin-like serine proteases"/>
    <property type="match status" value="1"/>
</dbReference>